<name>A0ABR7WD28_9ACTN</name>
<dbReference type="InterPro" id="IPR014756">
    <property type="entry name" value="Ig_E-set"/>
</dbReference>
<dbReference type="Proteomes" id="UP000602395">
    <property type="component" value="Unassembled WGS sequence"/>
</dbReference>
<evidence type="ECO:0000256" key="1">
    <source>
        <dbReference type="SAM" id="Phobius"/>
    </source>
</evidence>
<dbReference type="InterPro" id="IPR000572">
    <property type="entry name" value="OxRdtase_Mopterin-bd_dom"/>
</dbReference>
<keyword evidence="1" id="KW-0812">Transmembrane</keyword>
<feature type="transmembrane region" description="Helical" evidence="1">
    <location>
        <begin position="12"/>
        <end position="33"/>
    </location>
</feature>
<dbReference type="Gene3D" id="2.60.40.650">
    <property type="match status" value="1"/>
</dbReference>
<feature type="transmembrane region" description="Helical" evidence="1">
    <location>
        <begin position="96"/>
        <end position="114"/>
    </location>
</feature>
<evidence type="ECO:0000313" key="4">
    <source>
        <dbReference type="Proteomes" id="UP000602395"/>
    </source>
</evidence>
<dbReference type="Pfam" id="PF00174">
    <property type="entry name" value="Oxidored_molyb"/>
    <property type="match status" value="1"/>
</dbReference>
<organism evidence="3 4">
    <name type="scientific">Gordonia hankookensis</name>
    <dbReference type="NCBI Taxonomy" id="589403"/>
    <lineage>
        <taxon>Bacteria</taxon>
        <taxon>Bacillati</taxon>
        <taxon>Actinomycetota</taxon>
        <taxon>Actinomycetes</taxon>
        <taxon>Mycobacteriales</taxon>
        <taxon>Gordoniaceae</taxon>
        <taxon>Gordonia</taxon>
    </lineage>
</organism>
<keyword evidence="4" id="KW-1185">Reference proteome</keyword>
<dbReference type="SUPFAM" id="SSF81296">
    <property type="entry name" value="E set domains"/>
    <property type="match status" value="1"/>
</dbReference>
<dbReference type="SUPFAM" id="SSF56524">
    <property type="entry name" value="Oxidoreductase molybdopterin-binding domain"/>
    <property type="match status" value="1"/>
</dbReference>
<evidence type="ECO:0000313" key="3">
    <source>
        <dbReference type="EMBL" id="MBD1320696.1"/>
    </source>
</evidence>
<comment type="caution">
    <text evidence="3">The sequence shown here is derived from an EMBL/GenBank/DDBJ whole genome shotgun (WGS) entry which is preliminary data.</text>
</comment>
<reference evidence="3 4" key="1">
    <citation type="submission" date="2020-09" db="EMBL/GenBank/DDBJ databases">
        <title>Novel species in genus Gordonia.</title>
        <authorList>
            <person name="Zhang G."/>
        </authorList>
    </citation>
    <scope>NUCLEOTIDE SEQUENCE [LARGE SCALE GENOMIC DNA]</scope>
    <source>
        <strain evidence="3 4">ON-33</strain>
    </source>
</reference>
<feature type="domain" description="Oxidoreductase molybdopterin-binding" evidence="2">
    <location>
        <begin position="246"/>
        <end position="398"/>
    </location>
</feature>
<dbReference type="PANTHER" id="PTHR19372">
    <property type="entry name" value="SULFITE REDUCTASE"/>
    <property type="match status" value="1"/>
</dbReference>
<evidence type="ECO:0000259" key="2">
    <source>
        <dbReference type="Pfam" id="PF00174"/>
    </source>
</evidence>
<dbReference type="Gene3D" id="3.90.420.10">
    <property type="entry name" value="Oxidoreductase, molybdopterin-binding domain"/>
    <property type="match status" value="1"/>
</dbReference>
<dbReference type="PANTHER" id="PTHR19372:SF7">
    <property type="entry name" value="SULFITE OXIDASE, MITOCHONDRIAL"/>
    <property type="match status" value="1"/>
</dbReference>
<feature type="transmembrane region" description="Helical" evidence="1">
    <location>
        <begin position="172"/>
        <end position="190"/>
    </location>
</feature>
<dbReference type="RefSeq" id="WP_190267298.1">
    <property type="nucleotide sequence ID" value="NZ_BAABAD010000004.1"/>
</dbReference>
<gene>
    <name evidence="3" type="ORF">IDF66_14005</name>
</gene>
<dbReference type="PROSITE" id="PS51257">
    <property type="entry name" value="PROKAR_LIPOPROTEIN"/>
    <property type="match status" value="1"/>
</dbReference>
<feature type="transmembrane region" description="Helical" evidence="1">
    <location>
        <begin position="70"/>
        <end position="89"/>
    </location>
</feature>
<accession>A0ABR7WD28</accession>
<keyword evidence="1" id="KW-0472">Membrane</keyword>
<proteinExistence type="predicted"/>
<protein>
    <submittedName>
        <fullName evidence="3">Molybdopterin-dependent oxidoreductase</fullName>
    </submittedName>
</protein>
<feature type="transmembrane region" description="Helical" evidence="1">
    <location>
        <begin position="120"/>
        <end position="141"/>
    </location>
</feature>
<dbReference type="EMBL" id="JACWMS010000002">
    <property type="protein sequence ID" value="MBD1320696.1"/>
    <property type="molecule type" value="Genomic_DNA"/>
</dbReference>
<keyword evidence="1" id="KW-1133">Transmembrane helix</keyword>
<dbReference type="InterPro" id="IPR036374">
    <property type="entry name" value="OxRdtase_Mopterin-bd_sf"/>
</dbReference>
<sequence>MRASTEKYVRAGISGLVAVGCGVASGELVALAVSPFASPYQAVAAFLVDHSPAFAREFAIHTFGTNDKQALMFGMVAVIVVLAVVAGILQARRPPLGLVVVVLFAAFGVLAAVTRPTFEPFYILPPAVSGLVSGLVLVLLCRGAQPRSDGPVESGEGPARSSVGGGWSRRQFAGAIGVLAVASAASVLVARQVARTGGVIAERMRAVLPKVSSAAAPIPAGTDVAVDGVTPFVTGNGTFYRIDTALQVPQLSTRDWRLRIHGMVDREITLSWDDLMSMPAMERIITLSCVSNEVGGDLAGNARWLGFPMRDILDRAGVRSGADMLLSTSIDGWTSGTPLQAITDGRDAMLAIGMNGEPLPLEHGYPVRQVIPGLYGFVSACKWVVDWEITRFDRAQAYWTKRGWGVRAPIKTASRIDRPAPLSRQPAGRVVVAGTAWAQHRGVRGVEVRVDDGPWQPATLATEYSVDTWRQWTWDWDATPGQHTVHCRATDAAGRTQPEQRVAPIPDGATGWHSRVFRIEG</sequence>